<dbReference type="Proteomes" id="UP000580839">
    <property type="component" value="Unassembled WGS sequence"/>
</dbReference>
<dbReference type="Gene3D" id="2.40.440.10">
    <property type="entry name" value="L,D-transpeptidase catalytic domain-like"/>
    <property type="match status" value="1"/>
</dbReference>
<dbReference type="Pfam" id="PF02875">
    <property type="entry name" value="Mur_ligase_C"/>
    <property type="match status" value="1"/>
</dbReference>
<keyword evidence="5" id="KW-0547">Nucleotide-binding</keyword>
<dbReference type="SUPFAM" id="SSF53244">
    <property type="entry name" value="MurD-like peptide ligases, peptide-binding domain"/>
    <property type="match status" value="1"/>
</dbReference>
<evidence type="ECO:0000313" key="14">
    <source>
        <dbReference type="Proteomes" id="UP000580839"/>
    </source>
</evidence>
<dbReference type="SUPFAM" id="SSF141523">
    <property type="entry name" value="L,D-transpeptidase catalytic domain-like"/>
    <property type="match status" value="1"/>
</dbReference>
<keyword evidence="7 11" id="KW-0133">Cell shape</keyword>
<organism evidence="13 14">
    <name type="scientific">Eiseniibacteriota bacterium</name>
    <dbReference type="NCBI Taxonomy" id="2212470"/>
    <lineage>
        <taxon>Bacteria</taxon>
        <taxon>Candidatus Eiseniibacteriota</taxon>
    </lineage>
</organism>
<accession>A0A849SIE0</accession>
<evidence type="ECO:0000256" key="1">
    <source>
        <dbReference type="ARBA" id="ARBA00004752"/>
    </source>
</evidence>
<evidence type="ECO:0000256" key="3">
    <source>
        <dbReference type="ARBA" id="ARBA00022618"/>
    </source>
</evidence>
<dbReference type="PROSITE" id="PS52029">
    <property type="entry name" value="LD_TPASE"/>
    <property type="match status" value="1"/>
</dbReference>
<evidence type="ECO:0000256" key="11">
    <source>
        <dbReference type="PROSITE-ProRule" id="PRU01373"/>
    </source>
</evidence>
<dbReference type="InterPro" id="IPR013221">
    <property type="entry name" value="Mur_ligase_cen"/>
</dbReference>
<evidence type="ECO:0000256" key="7">
    <source>
        <dbReference type="ARBA" id="ARBA00022960"/>
    </source>
</evidence>
<evidence type="ECO:0000256" key="9">
    <source>
        <dbReference type="ARBA" id="ARBA00023306"/>
    </source>
</evidence>
<dbReference type="Pfam" id="PF01225">
    <property type="entry name" value="Mur_ligase"/>
    <property type="match status" value="1"/>
</dbReference>
<gene>
    <name evidence="13" type="ORF">HOP12_13420</name>
</gene>
<dbReference type="InterPro" id="IPR000713">
    <property type="entry name" value="Mur_ligase_N"/>
</dbReference>
<dbReference type="Gene3D" id="3.40.50.720">
    <property type="entry name" value="NAD(P)-binding Rossmann-like Domain"/>
    <property type="match status" value="1"/>
</dbReference>
<comment type="caution">
    <text evidence="13">The sequence shown here is derived from an EMBL/GenBank/DDBJ whole genome shotgun (WGS) entry which is preliminary data.</text>
</comment>
<evidence type="ECO:0000313" key="13">
    <source>
        <dbReference type="EMBL" id="NOT35142.1"/>
    </source>
</evidence>
<dbReference type="InterPro" id="IPR050061">
    <property type="entry name" value="MurCDEF_pg_biosynth"/>
</dbReference>
<dbReference type="CDD" id="cd16913">
    <property type="entry name" value="YkuD_like"/>
    <property type="match status" value="1"/>
</dbReference>
<dbReference type="InterPro" id="IPR036615">
    <property type="entry name" value="Mur_ligase_C_dom_sf"/>
</dbReference>
<dbReference type="GO" id="GO:0051301">
    <property type="term" value="P:cell division"/>
    <property type="evidence" value="ECO:0007669"/>
    <property type="project" value="UniProtKB-KW"/>
</dbReference>
<dbReference type="PANTHER" id="PTHR43445">
    <property type="entry name" value="UDP-N-ACETYLMURAMATE--L-ALANINE LIGASE-RELATED"/>
    <property type="match status" value="1"/>
</dbReference>
<dbReference type="InterPro" id="IPR038063">
    <property type="entry name" value="Transpep_catalytic_dom"/>
</dbReference>
<dbReference type="InterPro" id="IPR036565">
    <property type="entry name" value="Mur-like_cat_sf"/>
</dbReference>
<dbReference type="Gene3D" id="3.40.1190.10">
    <property type="entry name" value="Mur-like, catalytic domain"/>
    <property type="match status" value="1"/>
</dbReference>
<dbReference type="GO" id="GO:0009252">
    <property type="term" value="P:peptidoglycan biosynthetic process"/>
    <property type="evidence" value="ECO:0007669"/>
    <property type="project" value="UniProtKB-UniPathway"/>
</dbReference>
<dbReference type="SUPFAM" id="SSF51984">
    <property type="entry name" value="MurCD N-terminal domain"/>
    <property type="match status" value="1"/>
</dbReference>
<keyword evidence="3" id="KW-0132">Cell division</keyword>
<keyword evidence="9" id="KW-0131">Cell cycle</keyword>
<reference evidence="13 14" key="1">
    <citation type="submission" date="2020-04" db="EMBL/GenBank/DDBJ databases">
        <title>Metagenomic profiling of ammonia- and methane-oxidizing microorganisms in a Dutch drinking water treatment plant.</title>
        <authorList>
            <person name="Poghosyan L."/>
            <person name="Leucker S."/>
        </authorList>
    </citation>
    <scope>NUCLEOTIDE SEQUENCE [LARGE SCALE GENOMIC DNA]</scope>
    <source>
        <strain evidence="13">S-RSF-IL-03</strain>
    </source>
</reference>
<dbReference type="GO" id="GO:0005524">
    <property type="term" value="F:ATP binding"/>
    <property type="evidence" value="ECO:0007669"/>
    <property type="project" value="UniProtKB-KW"/>
</dbReference>
<evidence type="ECO:0000256" key="4">
    <source>
        <dbReference type="ARBA" id="ARBA00022679"/>
    </source>
</evidence>
<dbReference type="AlphaFoldDB" id="A0A849SIE0"/>
<dbReference type="GO" id="GO:0008360">
    <property type="term" value="P:regulation of cell shape"/>
    <property type="evidence" value="ECO:0007669"/>
    <property type="project" value="UniProtKB-UniRule"/>
</dbReference>
<keyword evidence="6" id="KW-0067">ATP-binding</keyword>
<feature type="active site" description="Proton donor/acceptor" evidence="11">
    <location>
        <position position="227"/>
    </location>
</feature>
<feature type="domain" description="L,D-TPase catalytic" evidence="12">
    <location>
        <begin position="115"/>
        <end position="267"/>
    </location>
</feature>
<evidence type="ECO:0000256" key="10">
    <source>
        <dbReference type="ARBA" id="ARBA00023316"/>
    </source>
</evidence>
<dbReference type="SUPFAM" id="SSF53623">
    <property type="entry name" value="MurD-like peptide ligases, catalytic domain"/>
    <property type="match status" value="1"/>
</dbReference>
<dbReference type="GO" id="GO:0016740">
    <property type="term" value="F:transferase activity"/>
    <property type="evidence" value="ECO:0007669"/>
    <property type="project" value="UniProtKB-KW"/>
</dbReference>
<comment type="pathway">
    <text evidence="1 11">Cell wall biogenesis; peptidoglycan biosynthesis.</text>
</comment>
<keyword evidence="4" id="KW-0808">Transferase</keyword>
<keyword evidence="10 11" id="KW-0961">Cell wall biogenesis/degradation</keyword>
<dbReference type="Pfam" id="PF08245">
    <property type="entry name" value="Mur_ligase_M"/>
    <property type="match status" value="1"/>
</dbReference>
<dbReference type="Pfam" id="PF03734">
    <property type="entry name" value="YkuD"/>
    <property type="match status" value="1"/>
</dbReference>
<dbReference type="InterPro" id="IPR005490">
    <property type="entry name" value="LD_TPept_cat_dom"/>
</dbReference>
<proteinExistence type="predicted"/>
<evidence type="ECO:0000259" key="12">
    <source>
        <dbReference type="PROSITE" id="PS52029"/>
    </source>
</evidence>
<evidence type="ECO:0000256" key="6">
    <source>
        <dbReference type="ARBA" id="ARBA00022840"/>
    </source>
</evidence>
<protein>
    <submittedName>
        <fullName evidence="13">L,D-transpeptidase family protein</fullName>
    </submittedName>
</protein>
<dbReference type="PANTHER" id="PTHR43445:SF3">
    <property type="entry name" value="UDP-N-ACETYLMURAMATE--L-ALANINE LIGASE"/>
    <property type="match status" value="1"/>
</dbReference>
<dbReference type="EMBL" id="JABFRW010000175">
    <property type="protein sequence ID" value="NOT35142.1"/>
    <property type="molecule type" value="Genomic_DNA"/>
</dbReference>
<feature type="active site" description="Nucleophile" evidence="11">
    <location>
        <position position="243"/>
    </location>
</feature>
<dbReference type="GO" id="GO:0016881">
    <property type="term" value="F:acid-amino acid ligase activity"/>
    <property type="evidence" value="ECO:0007669"/>
    <property type="project" value="InterPro"/>
</dbReference>
<dbReference type="Gene3D" id="3.90.190.20">
    <property type="entry name" value="Mur ligase, C-terminal domain"/>
    <property type="match status" value="1"/>
</dbReference>
<name>A0A849SIE0_UNCEI</name>
<evidence type="ECO:0000256" key="8">
    <source>
        <dbReference type="ARBA" id="ARBA00022984"/>
    </source>
</evidence>
<evidence type="ECO:0000256" key="5">
    <source>
        <dbReference type="ARBA" id="ARBA00022741"/>
    </source>
</evidence>
<dbReference type="UniPathway" id="UPA00219"/>
<dbReference type="GO" id="GO:0071555">
    <property type="term" value="P:cell wall organization"/>
    <property type="evidence" value="ECO:0007669"/>
    <property type="project" value="UniProtKB-UniRule"/>
</dbReference>
<keyword evidence="2" id="KW-0436">Ligase</keyword>
<sequence>MMPGELACFDPGVVEIGFLTGGREVAHGVSGLSWARSRRRGTEGSWSRRRQTITPGAGVGHVSVLTPCGFVTLVTYGKVADVSSTAEFPDGAELEALVRLALERPQSPIREAPARWAIVDAAHQRLIVLDRDRALAAYPVSTAAAGIGGQSGSYRTPPGWHRVHARIGEDQPLGTVFESRAATGAHWNGEAEAADLVLTRILTLDGLEPGVNQGAEVDSLARYIYLHGTNHESRLGEPCSHGCVRLSNADMLRAFDALQDGDPVVIVGEAHAALDSRDESARSGAPPILAPLPDPFGPVRFHYAGLGGSGMSALAQFQTMAGGVASGSDRAFDRGERKEQRAQLERLGITIAPQDGSGVTRDCAALVVSSAVEAEVPDVVAARALQLPIVHRSALLAHFVAARRTIAVAGTSGKSSVVGMIFEMLRGAGRDPSVITGGELIALQRDRLAGNAWAGSGKLLVVEADESDGSLVRYQPAVAVVLNLQKDHRAMDEVQVMFRTFERRALEAFVCGDDPALAALRREAAARGLDARSFAAVEAVELDPDGSEFTVAGVRFRLPAPGAHNLENARAAIAACQAVGVPLDAMVTPLAEFQGVARRFQQVGRGHGVEVIDDFAHNPAKLRAAIATAQRRAARVFAIYQAHGYGPTRFLRPDLVQAFAEALRPEDRLWLLEIFYAGGTAVRDFSAADLVAEVSARGARAEFAPTRGWLVDRLATETRPGDLVLVMGARDPSLSDFALEIATRLGLETPVARAPSGS</sequence>
<evidence type="ECO:0000256" key="2">
    <source>
        <dbReference type="ARBA" id="ARBA00022598"/>
    </source>
</evidence>
<keyword evidence="8 11" id="KW-0573">Peptidoglycan synthesis</keyword>
<dbReference type="InterPro" id="IPR004101">
    <property type="entry name" value="Mur_ligase_C"/>
</dbReference>